<evidence type="ECO:0000256" key="10">
    <source>
        <dbReference type="ARBA" id="ARBA00023002"/>
    </source>
</evidence>
<keyword evidence="4 14" id="KW-0812">Transmembrane</keyword>
<dbReference type="GO" id="GO:0016491">
    <property type="term" value="F:oxidoreductase activity"/>
    <property type="evidence" value="ECO:0007669"/>
    <property type="project" value="UniProtKB-KW"/>
</dbReference>
<evidence type="ECO:0000256" key="7">
    <source>
        <dbReference type="ARBA" id="ARBA00022832"/>
    </source>
</evidence>
<keyword evidence="8" id="KW-0862">Zinc</keyword>
<evidence type="ECO:0000313" key="17">
    <source>
        <dbReference type="Proteomes" id="UP001591681"/>
    </source>
</evidence>
<keyword evidence="12 14" id="KW-0472">Membrane</keyword>
<sequence>MPGALINEAKHLGNLTFRVLEKMAETVEYFFVRIACLDTGKNRAIRSVHYAGESNPKKNWSILLYKNSPIVLLKRKSAVQLNQGYLVPAFWIPMVIFLIYHGFTLFSEESEPFYRYGVPFLVTLMGLCLWCFLVFCVHVMLHQPRNSYYLITLHFLVHGQHHKNPRDTSRLVFPPGLVFLVFGALFLILRYLLPQGWGVFLMVGIIFGYVINDMSHYYLHCGSPSEGSYFYPFKKFHMDHHFRHENEGLGTST</sequence>
<evidence type="ECO:0000256" key="4">
    <source>
        <dbReference type="ARBA" id="ARBA00022692"/>
    </source>
</evidence>
<feature type="transmembrane region" description="Helical" evidence="14">
    <location>
        <begin position="118"/>
        <end position="141"/>
    </location>
</feature>
<keyword evidence="9 14" id="KW-1133">Transmembrane helix</keyword>
<keyword evidence="7" id="KW-0276">Fatty acid metabolism</keyword>
<dbReference type="Proteomes" id="UP001591681">
    <property type="component" value="Unassembled WGS sequence"/>
</dbReference>
<dbReference type="InterPro" id="IPR006694">
    <property type="entry name" value="Fatty_acid_hydroxylase"/>
</dbReference>
<accession>A0ABD1K3W1</accession>
<comment type="subcellular location">
    <subcellularLocation>
        <location evidence="2">Endoplasmic reticulum membrane</location>
        <topology evidence="2">Multi-pass membrane protein</topology>
    </subcellularLocation>
</comment>
<evidence type="ECO:0000256" key="12">
    <source>
        <dbReference type="ARBA" id="ARBA00023136"/>
    </source>
</evidence>
<dbReference type="EMBL" id="JBHFQA010000009">
    <property type="protein sequence ID" value="KAL2093803.1"/>
    <property type="molecule type" value="Genomic_DNA"/>
</dbReference>
<evidence type="ECO:0000256" key="11">
    <source>
        <dbReference type="ARBA" id="ARBA00023098"/>
    </source>
</evidence>
<feature type="transmembrane region" description="Helical" evidence="14">
    <location>
        <begin position="171"/>
        <end position="193"/>
    </location>
</feature>
<proteinExistence type="predicted"/>
<comment type="caution">
    <text evidence="16">The sequence shown here is derived from an EMBL/GenBank/DDBJ whole genome shotgun (WGS) entry which is preliminary data.</text>
</comment>
<evidence type="ECO:0000256" key="14">
    <source>
        <dbReference type="SAM" id="Phobius"/>
    </source>
</evidence>
<dbReference type="GO" id="GO:0006633">
    <property type="term" value="P:fatty acid biosynthetic process"/>
    <property type="evidence" value="ECO:0007669"/>
    <property type="project" value="UniProtKB-KW"/>
</dbReference>
<comment type="cofactor">
    <cofactor evidence="1">
        <name>Zn(2+)</name>
        <dbReference type="ChEBI" id="CHEBI:29105"/>
    </cofactor>
</comment>
<evidence type="ECO:0000259" key="15">
    <source>
        <dbReference type="Pfam" id="PF04116"/>
    </source>
</evidence>
<evidence type="ECO:0000256" key="9">
    <source>
        <dbReference type="ARBA" id="ARBA00022989"/>
    </source>
</evidence>
<dbReference type="AlphaFoldDB" id="A0ABD1K3W1"/>
<protein>
    <recommendedName>
        <fullName evidence="15">Fatty acid hydroxylase domain-containing protein</fullName>
    </recommendedName>
</protein>
<evidence type="ECO:0000256" key="3">
    <source>
        <dbReference type="ARBA" id="ARBA00022516"/>
    </source>
</evidence>
<evidence type="ECO:0000256" key="1">
    <source>
        <dbReference type="ARBA" id="ARBA00001947"/>
    </source>
</evidence>
<evidence type="ECO:0000313" key="16">
    <source>
        <dbReference type="EMBL" id="KAL2093803.1"/>
    </source>
</evidence>
<dbReference type="GO" id="GO:0005789">
    <property type="term" value="C:endoplasmic reticulum membrane"/>
    <property type="evidence" value="ECO:0007669"/>
    <property type="project" value="UniProtKB-SubCell"/>
</dbReference>
<keyword evidence="5" id="KW-0479">Metal-binding</keyword>
<keyword evidence="6" id="KW-0256">Endoplasmic reticulum</keyword>
<evidence type="ECO:0000256" key="8">
    <source>
        <dbReference type="ARBA" id="ARBA00022833"/>
    </source>
</evidence>
<keyword evidence="3" id="KW-0444">Lipid biosynthesis</keyword>
<dbReference type="PANTHER" id="PTHR12863">
    <property type="entry name" value="FATTY ACID HYDROXYLASE"/>
    <property type="match status" value="1"/>
</dbReference>
<keyword evidence="17" id="KW-1185">Reference proteome</keyword>
<feature type="domain" description="Fatty acid hydroxylase" evidence="15">
    <location>
        <begin position="124"/>
        <end position="249"/>
    </location>
</feature>
<keyword evidence="13" id="KW-0275">Fatty acid biosynthesis</keyword>
<evidence type="ECO:0000256" key="2">
    <source>
        <dbReference type="ARBA" id="ARBA00004477"/>
    </source>
</evidence>
<evidence type="ECO:0000256" key="6">
    <source>
        <dbReference type="ARBA" id="ARBA00022824"/>
    </source>
</evidence>
<keyword evidence="10" id="KW-0560">Oxidoreductase</keyword>
<keyword evidence="11" id="KW-0443">Lipid metabolism</keyword>
<name>A0ABD1K3W1_9TELE</name>
<dbReference type="GO" id="GO:0046872">
    <property type="term" value="F:metal ion binding"/>
    <property type="evidence" value="ECO:0007669"/>
    <property type="project" value="UniProtKB-KW"/>
</dbReference>
<evidence type="ECO:0000256" key="13">
    <source>
        <dbReference type="ARBA" id="ARBA00023160"/>
    </source>
</evidence>
<dbReference type="Pfam" id="PF04116">
    <property type="entry name" value="FA_hydroxylase"/>
    <property type="match status" value="1"/>
</dbReference>
<dbReference type="InterPro" id="IPR014430">
    <property type="entry name" value="Scs7"/>
</dbReference>
<feature type="transmembrane region" description="Helical" evidence="14">
    <location>
        <begin position="84"/>
        <end position="106"/>
    </location>
</feature>
<organism evidence="16 17">
    <name type="scientific">Coilia grayii</name>
    <name type="common">Gray's grenadier anchovy</name>
    <dbReference type="NCBI Taxonomy" id="363190"/>
    <lineage>
        <taxon>Eukaryota</taxon>
        <taxon>Metazoa</taxon>
        <taxon>Chordata</taxon>
        <taxon>Craniata</taxon>
        <taxon>Vertebrata</taxon>
        <taxon>Euteleostomi</taxon>
        <taxon>Actinopterygii</taxon>
        <taxon>Neopterygii</taxon>
        <taxon>Teleostei</taxon>
        <taxon>Clupei</taxon>
        <taxon>Clupeiformes</taxon>
        <taxon>Clupeoidei</taxon>
        <taxon>Engraulidae</taxon>
        <taxon>Coilinae</taxon>
        <taxon>Coilia</taxon>
    </lineage>
</organism>
<evidence type="ECO:0000256" key="5">
    <source>
        <dbReference type="ARBA" id="ARBA00022723"/>
    </source>
</evidence>
<feature type="transmembrane region" description="Helical" evidence="14">
    <location>
        <begin position="199"/>
        <end position="219"/>
    </location>
</feature>
<reference evidence="16 17" key="1">
    <citation type="submission" date="2024-09" db="EMBL/GenBank/DDBJ databases">
        <title>A chromosome-level genome assembly of Gray's grenadier anchovy, Coilia grayii.</title>
        <authorList>
            <person name="Fu Z."/>
        </authorList>
    </citation>
    <scope>NUCLEOTIDE SEQUENCE [LARGE SCALE GENOMIC DNA]</scope>
    <source>
        <strain evidence="16">G4</strain>
        <tissue evidence="16">Muscle</tissue>
    </source>
</reference>
<dbReference type="PANTHER" id="PTHR12863:SF1">
    <property type="entry name" value="FATTY ACID 2-HYDROXYLASE"/>
    <property type="match status" value="1"/>
</dbReference>
<gene>
    <name evidence="16" type="ORF">ACEWY4_011115</name>
</gene>